<dbReference type="AlphaFoldDB" id="A0A401FMU3"/>
<organism evidence="2 3">
    <name type="scientific">Lentilactobacillus kosonis</name>
    <dbReference type="NCBI Taxonomy" id="2810561"/>
    <lineage>
        <taxon>Bacteria</taxon>
        <taxon>Bacillati</taxon>
        <taxon>Bacillota</taxon>
        <taxon>Bacilli</taxon>
        <taxon>Lactobacillales</taxon>
        <taxon>Lactobacillaceae</taxon>
        <taxon>Lentilactobacillus</taxon>
    </lineage>
</organism>
<reference evidence="2 3" key="1">
    <citation type="submission" date="2017-11" db="EMBL/GenBank/DDBJ databases">
        <title>Draft Genome Sequence of Lactobacillus curieae NBRC 111893 isolated from Koso, a Japanese sugar-Vegetable Fermented Beverage.</title>
        <authorList>
            <person name="Chiou T.Y."/>
            <person name="Oshima K."/>
            <person name="Suda W."/>
            <person name="Hattori M."/>
            <person name="Takahashi T."/>
        </authorList>
    </citation>
    <scope>NUCLEOTIDE SEQUENCE [LARGE SCALE GENOMIC DNA]</scope>
    <source>
        <strain evidence="2 3">NBRC111893</strain>
    </source>
</reference>
<protein>
    <submittedName>
        <fullName evidence="2">Uncharacterized protein</fullName>
    </submittedName>
</protein>
<feature type="transmembrane region" description="Helical" evidence="1">
    <location>
        <begin position="115"/>
        <end position="135"/>
    </location>
</feature>
<dbReference type="Proteomes" id="UP000286974">
    <property type="component" value="Unassembled WGS sequence"/>
</dbReference>
<comment type="caution">
    <text evidence="2">The sequence shown here is derived from an EMBL/GenBank/DDBJ whole genome shotgun (WGS) entry which is preliminary data.</text>
</comment>
<sequence length="180" mass="20324">MQFYLCFFKDGYPFEPIQLTPITTLMVGIPSFVLALQPNFNKITNQFMRQVLIISAPAATCIVGYIMIIQGIGMLLGLNYQFTSTLSVLITGAICWLALVLVSRPFNRLKIALDVGVLAAFLLILVFFNNLFSLVSLFNPWVWWIAIPLILTAYPIYIFAQGIISKILDARERRLAKKRA</sequence>
<keyword evidence="1" id="KW-1133">Transmembrane helix</keyword>
<proteinExistence type="predicted"/>
<dbReference type="InterPro" id="IPR023298">
    <property type="entry name" value="ATPase_P-typ_TM_dom_sf"/>
</dbReference>
<keyword evidence="3" id="KW-1185">Reference proteome</keyword>
<accession>A0A401FMU3</accession>
<feature type="transmembrane region" description="Helical" evidence="1">
    <location>
        <begin position="82"/>
        <end position="103"/>
    </location>
</feature>
<evidence type="ECO:0000313" key="3">
    <source>
        <dbReference type="Proteomes" id="UP000286974"/>
    </source>
</evidence>
<evidence type="ECO:0000313" key="2">
    <source>
        <dbReference type="EMBL" id="GAY73702.1"/>
    </source>
</evidence>
<evidence type="ECO:0000256" key="1">
    <source>
        <dbReference type="SAM" id="Phobius"/>
    </source>
</evidence>
<dbReference type="SUPFAM" id="SSF81665">
    <property type="entry name" value="Calcium ATPase, transmembrane domain M"/>
    <property type="match status" value="1"/>
</dbReference>
<keyword evidence="1" id="KW-0812">Transmembrane</keyword>
<dbReference type="EMBL" id="BEXA01000003">
    <property type="protein sequence ID" value="GAY73702.1"/>
    <property type="molecule type" value="Genomic_DNA"/>
</dbReference>
<name>A0A401FMU3_9LACO</name>
<feature type="transmembrane region" description="Helical" evidence="1">
    <location>
        <begin position="52"/>
        <end position="76"/>
    </location>
</feature>
<gene>
    <name evidence="2" type="ORF">NBRC111893_1848</name>
</gene>
<feature type="transmembrane region" description="Helical" evidence="1">
    <location>
        <begin position="141"/>
        <end position="164"/>
    </location>
</feature>
<keyword evidence="1" id="KW-0472">Membrane</keyword>